<sequence length="560" mass="61785">MQPVNGEFLQEEALLRGARPRVRAVLYPFKLDYGWGPGSGTYDQTRCGGEPGQLEMEPGYYTAGSWTGPVMQNFSPRLDTVTASWEEEAGYLEVRVWLRGAAAAAEVPAAAYTRLLPGREFPLFPYFQVRVEFVSTSRSWAAEAPGEADGFTAYAVDRPGETGYDSYTGEGTYPARINRLGLEGRLTLEEGLILDPGEVRVDLARDFEGLQSGSHRLTLDNREGQWLPGRESFFLLGLPWEEKRLALYHGFDLPNGQVEWLLIYQGVLTGWGDLADGWRERHRATLESRDWISQALTRRVGAPSPTGERRPFLRGFYRAWAELVDTIPAQVGTPVKTGAGSATLTVQGTYRGERDITLVLEAETQGEVGTATCRWSVNGGQSWRETGVVTRGAEDPVELEDGLAVYWEPGVGDDFKVGDRFTVAVQAPVYRHKVFGGPFAAITAVYLNGEETRDGITTDPATGEVVVMGRSGQVQARVVKDGITHPIDIIEDILSEAGLAEAVHRESFDLAKSLTPEYAVGVCFENIPASQALREILRRTLYDLWVDFGEIKIKAYLGES</sequence>
<reference evidence="1" key="1">
    <citation type="journal article" date="2020" name="mSystems">
        <title>Genome- and Community-Level Interaction Insights into Carbon Utilization and Element Cycling Functions of Hydrothermarchaeota in Hydrothermal Sediment.</title>
        <authorList>
            <person name="Zhou Z."/>
            <person name="Liu Y."/>
            <person name="Xu W."/>
            <person name="Pan J."/>
            <person name="Luo Z.H."/>
            <person name="Li M."/>
        </authorList>
    </citation>
    <scope>NUCLEOTIDE SEQUENCE [LARGE SCALE GENOMIC DNA]</scope>
    <source>
        <strain evidence="1">SpSt-548</strain>
    </source>
</reference>
<dbReference type="EMBL" id="DSXI01000395">
    <property type="protein sequence ID" value="HGS05416.1"/>
    <property type="molecule type" value="Genomic_DNA"/>
</dbReference>
<organism evidence="1">
    <name type="scientific">Desulfobacca acetoxidans</name>
    <dbReference type="NCBI Taxonomy" id="60893"/>
    <lineage>
        <taxon>Bacteria</taxon>
        <taxon>Pseudomonadati</taxon>
        <taxon>Thermodesulfobacteriota</taxon>
        <taxon>Desulfobaccia</taxon>
        <taxon>Desulfobaccales</taxon>
        <taxon>Desulfobaccaceae</taxon>
        <taxon>Desulfobacca</taxon>
    </lineage>
</organism>
<protein>
    <submittedName>
        <fullName evidence="1">Uncharacterized protein</fullName>
    </submittedName>
</protein>
<gene>
    <name evidence="1" type="ORF">ENT08_06725</name>
</gene>
<comment type="caution">
    <text evidence="1">The sequence shown here is derived from an EMBL/GenBank/DDBJ whole genome shotgun (WGS) entry which is preliminary data.</text>
</comment>
<accession>A0A7V4LCY3</accession>
<dbReference type="AlphaFoldDB" id="A0A7V4LCY3"/>
<proteinExistence type="predicted"/>
<evidence type="ECO:0000313" key="1">
    <source>
        <dbReference type="EMBL" id="HGS05416.1"/>
    </source>
</evidence>
<name>A0A7V4LCY3_9BACT</name>